<comment type="caution">
    <text evidence="2">The sequence shown here is derived from an EMBL/GenBank/DDBJ whole genome shotgun (WGS) entry which is preliminary data.</text>
</comment>
<dbReference type="AlphaFoldDB" id="A0A2R5HHM1"/>
<dbReference type="Gene3D" id="3.30.1330.30">
    <property type="match status" value="1"/>
</dbReference>
<name>A0A2R5HHM1_9LACT</name>
<dbReference type="GO" id="GO:0005840">
    <property type="term" value="C:ribosome"/>
    <property type="evidence" value="ECO:0007669"/>
    <property type="project" value="UniProtKB-KW"/>
</dbReference>
<protein>
    <submittedName>
        <fullName evidence="2">50S ribosomal protein L7ae</fullName>
    </submittedName>
</protein>
<sequence>MDKRTQLSNLTGLARRAGKITSGEDLVTKSIQNGSAKLVFLANDASSNLTKKIKDKSSYYHVALTEIFSEHELSAAIGQNRKVIAILDAGFAKKMEQLMND</sequence>
<dbReference type="Pfam" id="PF01248">
    <property type="entry name" value="Ribosomal_L7Ae"/>
    <property type="match status" value="1"/>
</dbReference>
<proteinExistence type="predicted"/>
<evidence type="ECO:0000259" key="1">
    <source>
        <dbReference type="Pfam" id="PF01248"/>
    </source>
</evidence>
<reference evidence="2 3" key="1">
    <citation type="journal article" date="2018" name="Genome Announc.">
        <title>Draft Genome Sequence of Lactococcus sp. Strain NtB2 (JCM 32569), Isolated from the Gut of the Higher Termite Nasutitermes takasagoensis.</title>
        <authorList>
            <person name="Noda S."/>
            <person name="Aihara C."/>
            <person name="Yuki M."/>
            <person name="Ohkuma M."/>
        </authorList>
    </citation>
    <scope>NUCLEOTIDE SEQUENCE [LARGE SCALE GENOMIC DNA]</scope>
    <source>
        <strain evidence="2 3">NtB2</strain>
    </source>
</reference>
<dbReference type="RefSeq" id="WP_109246503.1">
    <property type="nucleotide sequence ID" value="NZ_BFFO01000017.1"/>
</dbReference>
<dbReference type="EMBL" id="BFFO01000017">
    <property type="protein sequence ID" value="GBG97553.1"/>
    <property type="molecule type" value="Genomic_DNA"/>
</dbReference>
<dbReference type="InterPro" id="IPR004038">
    <property type="entry name" value="Ribosomal_eL8/eL30/eS12/Gad45"/>
</dbReference>
<keyword evidence="2" id="KW-0689">Ribosomal protein</keyword>
<dbReference type="Proteomes" id="UP000245021">
    <property type="component" value="Unassembled WGS sequence"/>
</dbReference>
<organism evidence="2 3">
    <name type="scientific">Lactococcus termiticola</name>
    <dbReference type="NCBI Taxonomy" id="2169526"/>
    <lineage>
        <taxon>Bacteria</taxon>
        <taxon>Bacillati</taxon>
        <taxon>Bacillota</taxon>
        <taxon>Bacilli</taxon>
        <taxon>Lactobacillales</taxon>
        <taxon>Streptococcaceae</taxon>
        <taxon>Lactococcus</taxon>
    </lineage>
</organism>
<accession>A0A2R5HHM1</accession>
<evidence type="ECO:0000313" key="2">
    <source>
        <dbReference type="EMBL" id="GBG97553.1"/>
    </source>
</evidence>
<feature type="domain" description="Ribosomal protein eL8/eL30/eS12/Gadd45" evidence="1">
    <location>
        <begin position="7"/>
        <end position="95"/>
    </location>
</feature>
<keyword evidence="2" id="KW-0687">Ribonucleoprotein</keyword>
<dbReference type="OrthoDB" id="9794863at2"/>
<evidence type="ECO:0000313" key="3">
    <source>
        <dbReference type="Proteomes" id="UP000245021"/>
    </source>
</evidence>
<gene>
    <name evidence="2" type="primary">rpl7ae</name>
    <name evidence="2" type="ORF">NtB2_01700</name>
</gene>
<dbReference type="InterPro" id="IPR029064">
    <property type="entry name" value="Ribosomal_eL30-like_sf"/>
</dbReference>
<dbReference type="SUPFAM" id="SSF55315">
    <property type="entry name" value="L30e-like"/>
    <property type="match status" value="1"/>
</dbReference>
<dbReference type="NCBIfam" id="NF005585">
    <property type="entry name" value="PRK07283.1"/>
    <property type="match status" value="1"/>
</dbReference>
<keyword evidence="3" id="KW-1185">Reference proteome</keyword>